<comment type="function">
    <text evidence="9">Component of the signaling pathway of IL-1 and Toll-like receptors. Inhibits cell activation by microbial products. Recruits IRAK1 to the IL-1 receptor complex. Inhibits IRAK1 phosphorylation and kinase activity. Connects the ubiquitin pathway to autophagy by functioning as a ubiquitin-ATG8 family adapter and thus mediating autophagic clearance of ubiquitin conjugates. The TOLLIP-dependent selective autophagy pathway plays an important role in clearance of cytotoxic polyQ proteins aggregates. In a complex with TOM1, recruits ubiquitin-conjugated proteins onto early endosomes. Binds to phosphatidylinositol 3-phosphate (PtdIns(3)P).</text>
</comment>
<dbReference type="CTD" id="54472"/>
<dbReference type="FunFam" id="2.60.40.150:FF:000055">
    <property type="entry name" value="Toll-interacting protein-like Protein"/>
    <property type="match status" value="1"/>
</dbReference>
<evidence type="ECO:0000256" key="5">
    <source>
        <dbReference type="ARBA" id="ARBA00022737"/>
    </source>
</evidence>
<dbReference type="Proteomes" id="UP000245341">
    <property type="component" value="Unplaced"/>
</dbReference>
<dbReference type="SUPFAM" id="SSF49562">
    <property type="entry name" value="C2 domain (Calcium/lipid-binding domain, CaLB)"/>
    <property type="match status" value="1"/>
</dbReference>
<keyword evidence="4" id="KW-0399">Innate immunity</keyword>
<dbReference type="PROSITE" id="PS51140">
    <property type="entry name" value="CUE"/>
    <property type="match status" value="1"/>
</dbReference>
<dbReference type="InterPro" id="IPR000008">
    <property type="entry name" value="C2_dom"/>
</dbReference>
<reference evidence="15" key="1">
    <citation type="submission" date="2025-08" db="UniProtKB">
        <authorList>
            <consortium name="RefSeq"/>
        </authorList>
    </citation>
    <scope>IDENTIFICATION</scope>
    <source>
        <tissue evidence="15">Liver</tissue>
    </source>
</reference>
<comment type="similarity">
    <text evidence="2">Belongs to the tollip family.</text>
</comment>
<dbReference type="GO" id="GO:0006954">
    <property type="term" value="P:inflammatory response"/>
    <property type="evidence" value="ECO:0007669"/>
    <property type="project" value="UniProtKB-KW"/>
</dbReference>
<keyword evidence="8" id="KW-0395">Inflammatory response</keyword>
<evidence type="ECO:0000259" key="12">
    <source>
        <dbReference type="PROSITE" id="PS50004"/>
    </source>
</evidence>
<evidence type="ECO:0000256" key="9">
    <source>
        <dbReference type="ARBA" id="ARBA00053704"/>
    </source>
</evidence>
<organism evidence="14 15">
    <name type="scientific">Leptonychotes weddellii</name>
    <name type="common">Weddell seal</name>
    <name type="synonym">Otaria weddellii</name>
    <dbReference type="NCBI Taxonomy" id="9713"/>
    <lineage>
        <taxon>Eukaryota</taxon>
        <taxon>Metazoa</taxon>
        <taxon>Chordata</taxon>
        <taxon>Craniata</taxon>
        <taxon>Vertebrata</taxon>
        <taxon>Euteleostomi</taxon>
        <taxon>Mammalia</taxon>
        <taxon>Eutheria</taxon>
        <taxon>Laurasiatheria</taxon>
        <taxon>Carnivora</taxon>
        <taxon>Caniformia</taxon>
        <taxon>Pinnipedia</taxon>
        <taxon>Phocidae</taxon>
        <taxon>Monachinae</taxon>
        <taxon>Lobodontini</taxon>
        <taxon>Leptonychotes</taxon>
    </lineage>
</organism>
<proteinExistence type="inferred from homology"/>
<gene>
    <name evidence="15" type="primary">TOLLIP</name>
</gene>
<evidence type="ECO:0000256" key="10">
    <source>
        <dbReference type="ARBA" id="ARBA00072084"/>
    </source>
</evidence>
<dbReference type="CDD" id="cd14363">
    <property type="entry name" value="CUE_TOLIP"/>
    <property type="match status" value="1"/>
</dbReference>
<evidence type="ECO:0000313" key="14">
    <source>
        <dbReference type="Proteomes" id="UP000245341"/>
    </source>
</evidence>
<keyword evidence="7" id="KW-0072">Autophagy</keyword>
<dbReference type="FunFam" id="1.10.8.10:FF:000036">
    <property type="entry name" value="Toll-interacting protein-like Protein"/>
    <property type="match status" value="1"/>
</dbReference>
<feature type="region of interest" description="Disordered" evidence="11">
    <location>
        <begin position="142"/>
        <end position="162"/>
    </location>
</feature>
<dbReference type="RefSeq" id="XP_030892645.1">
    <property type="nucleotide sequence ID" value="XM_031036785.1"/>
</dbReference>
<feature type="region of interest" description="Disordered" evidence="11">
    <location>
        <begin position="104"/>
        <end position="124"/>
    </location>
</feature>
<dbReference type="InterPro" id="IPR009060">
    <property type="entry name" value="UBA-like_sf"/>
</dbReference>
<feature type="compositionally biased region" description="Basic and acidic residues" evidence="11">
    <location>
        <begin position="150"/>
        <end position="162"/>
    </location>
</feature>
<dbReference type="InterPro" id="IPR035892">
    <property type="entry name" value="C2_domain_sf"/>
</dbReference>
<evidence type="ECO:0000256" key="2">
    <source>
        <dbReference type="ARBA" id="ARBA00009278"/>
    </source>
</evidence>
<evidence type="ECO:0000256" key="3">
    <source>
        <dbReference type="ARBA" id="ARBA00022490"/>
    </source>
</evidence>
<keyword evidence="3" id="KW-0963">Cytoplasm</keyword>
<evidence type="ECO:0000256" key="4">
    <source>
        <dbReference type="ARBA" id="ARBA00022588"/>
    </source>
</evidence>
<dbReference type="Gene3D" id="1.10.8.10">
    <property type="entry name" value="DNA helicase RuvA subunit, C-terminal domain"/>
    <property type="match status" value="1"/>
</dbReference>
<dbReference type="InterPro" id="IPR037301">
    <property type="entry name" value="Tollip_C2"/>
</dbReference>
<accession>A0A7F8RGZ9</accession>
<keyword evidence="14" id="KW-1185">Reference proteome</keyword>
<dbReference type="CDD" id="cd04016">
    <property type="entry name" value="C2_Tollip"/>
    <property type="match status" value="1"/>
</dbReference>
<dbReference type="InterPro" id="IPR041799">
    <property type="entry name" value="TOLIP_CUE"/>
</dbReference>
<dbReference type="SMART" id="SM00239">
    <property type="entry name" value="C2"/>
    <property type="match status" value="1"/>
</dbReference>
<dbReference type="GO" id="GO:0031624">
    <property type="term" value="F:ubiquitin conjugating enzyme binding"/>
    <property type="evidence" value="ECO:0007669"/>
    <property type="project" value="TreeGrafter"/>
</dbReference>
<dbReference type="Pfam" id="PF00168">
    <property type="entry name" value="C2"/>
    <property type="match status" value="1"/>
</dbReference>
<sequence>MSLCLPDCVHGSGQSSPRPLQAEAGRPEADWQGSVRPCVRWEERWLEVWLPVAPATGDGRWSGSRQASRSISAVMEGVWPSFWGKPWALLVSHVAHRGNGTYEAPREAVHSSPGNPGPPGRRRFPFRLCLSRPGVGSCREKGALAQQGKQLERQADGRREPAVRARAEAGVYVGELPQDFLRITPTATQQQVQLDGQAAQRLQYGAAAGTVGRLSITVVQAKLAKNYGMTRMDPYCRLRLGYAVYETPTAHNGAKNPRWNKVIQCTVPPGVDSFYLEIFDERAFSMDDRIAWTHVTIPESLKQGKVEDEWYSLSGRQGDDKEGMINLVMSYTSLPATVMMPPQPVVLMPTVYQQGIGYVPITGVPAVCSPGVVPVALPPAAVSAQPRCSEEDLRAIQDMFPNMDREVIRSVLEAQRGDRDAAINSLLQMGEES</sequence>
<evidence type="ECO:0000256" key="6">
    <source>
        <dbReference type="ARBA" id="ARBA00022859"/>
    </source>
</evidence>
<keyword evidence="6" id="KW-0391">Immunity</keyword>
<dbReference type="GO" id="GO:0043130">
    <property type="term" value="F:ubiquitin binding"/>
    <property type="evidence" value="ECO:0007669"/>
    <property type="project" value="InterPro"/>
</dbReference>
<comment type="subcellular location">
    <subcellularLocation>
        <location evidence="1">Cytoplasm</location>
    </subcellularLocation>
</comment>
<dbReference type="InterPro" id="IPR003892">
    <property type="entry name" value="CUE"/>
</dbReference>
<dbReference type="GO" id="GO:0006914">
    <property type="term" value="P:autophagy"/>
    <property type="evidence" value="ECO:0007669"/>
    <property type="project" value="UniProtKB-KW"/>
</dbReference>
<dbReference type="PROSITE" id="PS50004">
    <property type="entry name" value="C2"/>
    <property type="match status" value="1"/>
</dbReference>
<dbReference type="AlphaFoldDB" id="A0A7F8RGZ9"/>
<protein>
    <recommendedName>
        <fullName evidence="10">Toll-interacting protein</fullName>
    </recommendedName>
</protein>
<evidence type="ECO:0000256" key="7">
    <source>
        <dbReference type="ARBA" id="ARBA00023006"/>
    </source>
</evidence>
<dbReference type="KEGG" id="lww:102727732"/>
<dbReference type="PANTHER" id="PTHR16461">
    <property type="entry name" value="TOLL-INTERACTING PROTEIN"/>
    <property type="match status" value="1"/>
</dbReference>
<keyword evidence="5" id="KW-0677">Repeat</keyword>
<dbReference type="PANTHER" id="PTHR16461:SF5">
    <property type="entry name" value="TOLL-INTERACTING PROTEIN"/>
    <property type="match status" value="1"/>
</dbReference>
<dbReference type="OrthoDB" id="9942608at2759"/>
<evidence type="ECO:0000256" key="1">
    <source>
        <dbReference type="ARBA" id="ARBA00004496"/>
    </source>
</evidence>
<dbReference type="SUPFAM" id="SSF46934">
    <property type="entry name" value="UBA-like"/>
    <property type="match status" value="1"/>
</dbReference>
<evidence type="ECO:0000256" key="8">
    <source>
        <dbReference type="ARBA" id="ARBA00023198"/>
    </source>
</evidence>
<feature type="domain" description="CUE" evidence="13">
    <location>
        <begin position="388"/>
        <end position="431"/>
    </location>
</feature>
<feature type="domain" description="C2" evidence="12">
    <location>
        <begin position="194"/>
        <end position="311"/>
    </location>
</feature>
<dbReference type="GO" id="GO:0006511">
    <property type="term" value="P:ubiquitin-dependent protein catabolic process"/>
    <property type="evidence" value="ECO:0007669"/>
    <property type="project" value="TreeGrafter"/>
</dbReference>
<dbReference type="Pfam" id="PF02845">
    <property type="entry name" value="CUE"/>
    <property type="match status" value="1"/>
</dbReference>
<feature type="region of interest" description="Disordered" evidence="11">
    <location>
        <begin position="8"/>
        <end position="29"/>
    </location>
</feature>
<name>A0A7F8RGZ9_LEPWE</name>
<evidence type="ECO:0000259" key="13">
    <source>
        <dbReference type="PROSITE" id="PS51140"/>
    </source>
</evidence>
<dbReference type="GO" id="GO:0005737">
    <property type="term" value="C:cytoplasm"/>
    <property type="evidence" value="ECO:0007669"/>
    <property type="project" value="UniProtKB-SubCell"/>
</dbReference>
<dbReference type="Gene3D" id="2.60.40.150">
    <property type="entry name" value="C2 domain"/>
    <property type="match status" value="1"/>
</dbReference>
<dbReference type="GeneID" id="102727732"/>
<dbReference type="GO" id="GO:0045087">
    <property type="term" value="P:innate immune response"/>
    <property type="evidence" value="ECO:0007669"/>
    <property type="project" value="UniProtKB-KW"/>
</dbReference>
<dbReference type="SMART" id="SM00546">
    <property type="entry name" value="CUE"/>
    <property type="match status" value="1"/>
</dbReference>
<evidence type="ECO:0000313" key="15">
    <source>
        <dbReference type="RefSeq" id="XP_030892645.1"/>
    </source>
</evidence>
<evidence type="ECO:0000256" key="11">
    <source>
        <dbReference type="SAM" id="MobiDB-lite"/>
    </source>
</evidence>